<evidence type="ECO:0000256" key="1">
    <source>
        <dbReference type="SAM" id="MobiDB-lite"/>
    </source>
</evidence>
<gene>
    <name evidence="2" type="ORF">PCOR1329_LOCUS82254</name>
</gene>
<protein>
    <submittedName>
        <fullName evidence="2">Uncharacterized protein</fullName>
    </submittedName>
</protein>
<proteinExistence type="predicted"/>
<organism evidence="2 3">
    <name type="scientific">Prorocentrum cordatum</name>
    <dbReference type="NCBI Taxonomy" id="2364126"/>
    <lineage>
        <taxon>Eukaryota</taxon>
        <taxon>Sar</taxon>
        <taxon>Alveolata</taxon>
        <taxon>Dinophyceae</taxon>
        <taxon>Prorocentrales</taxon>
        <taxon>Prorocentraceae</taxon>
        <taxon>Prorocentrum</taxon>
    </lineage>
</organism>
<dbReference type="EMBL" id="CAUYUJ010021813">
    <property type="protein sequence ID" value="CAK0907139.1"/>
    <property type="molecule type" value="Genomic_DNA"/>
</dbReference>
<reference evidence="2" key="1">
    <citation type="submission" date="2023-10" db="EMBL/GenBank/DDBJ databases">
        <authorList>
            <person name="Chen Y."/>
            <person name="Shah S."/>
            <person name="Dougan E. K."/>
            <person name="Thang M."/>
            <person name="Chan C."/>
        </authorList>
    </citation>
    <scope>NUCLEOTIDE SEQUENCE [LARGE SCALE GENOMIC DNA]</scope>
</reference>
<feature type="compositionally biased region" description="Basic residues" evidence="1">
    <location>
        <begin position="1"/>
        <end position="10"/>
    </location>
</feature>
<feature type="region of interest" description="Disordered" evidence="1">
    <location>
        <begin position="1"/>
        <end position="66"/>
    </location>
</feature>
<dbReference type="Proteomes" id="UP001189429">
    <property type="component" value="Unassembled WGS sequence"/>
</dbReference>
<comment type="caution">
    <text evidence="2">The sequence shown here is derived from an EMBL/GenBank/DDBJ whole genome shotgun (WGS) entry which is preliminary data.</text>
</comment>
<evidence type="ECO:0000313" key="2">
    <source>
        <dbReference type="EMBL" id="CAK0907139.1"/>
    </source>
</evidence>
<sequence length="171" mass="18544">MSGRTKRGHARLSSGRPRSAMANRSPRRRTQPGHLPHERPPAPGAAQAGRRAGRGPEPAAVPEAERQDMYIDALHITGKWADDRQFGGLSFFADRRSEVSEGWMTFGKLEFKVVHGTTLGGVKYLNLLARHLAKVDLPIGGILGLDDHSSAATPEEECKRSISLLSASTAE</sequence>
<name>A0ABN9Y7R8_9DINO</name>
<feature type="compositionally biased region" description="Low complexity" evidence="1">
    <location>
        <begin position="44"/>
        <end position="62"/>
    </location>
</feature>
<evidence type="ECO:0000313" key="3">
    <source>
        <dbReference type="Proteomes" id="UP001189429"/>
    </source>
</evidence>
<keyword evidence="3" id="KW-1185">Reference proteome</keyword>
<accession>A0ABN9Y7R8</accession>